<name>A0A8X6M9E3_9ARAC</name>
<dbReference type="GO" id="GO:0005689">
    <property type="term" value="C:U12-type spliceosomal complex"/>
    <property type="evidence" value="ECO:0007669"/>
    <property type="project" value="TreeGrafter"/>
</dbReference>
<dbReference type="EMBL" id="BMAV01025163">
    <property type="protein sequence ID" value="GFS38979.1"/>
    <property type="molecule type" value="Genomic_DNA"/>
</dbReference>
<evidence type="ECO:0000256" key="1">
    <source>
        <dbReference type="SAM" id="MobiDB-lite"/>
    </source>
</evidence>
<reference evidence="3" key="1">
    <citation type="submission" date="2020-08" db="EMBL/GenBank/DDBJ databases">
        <title>Multicomponent nature underlies the extraordinary mechanical properties of spider dragline silk.</title>
        <authorList>
            <person name="Kono N."/>
            <person name="Nakamura H."/>
            <person name="Mori M."/>
            <person name="Yoshida Y."/>
            <person name="Ohtoshi R."/>
            <person name="Malay A.D."/>
            <person name="Moran D.A.P."/>
            <person name="Tomita M."/>
            <person name="Numata K."/>
            <person name="Arakawa K."/>
        </authorList>
    </citation>
    <scope>NUCLEOTIDE SEQUENCE</scope>
</reference>
<accession>A0A8X6M9E3</accession>
<dbReference type="OrthoDB" id="10260794at2759"/>
<dbReference type="Pfam" id="PF04037">
    <property type="entry name" value="DUF382"/>
    <property type="match status" value="1"/>
</dbReference>
<organism evidence="3 4">
    <name type="scientific">Trichonephila inaurata madagascariensis</name>
    <dbReference type="NCBI Taxonomy" id="2747483"/>
    <lineage>
        <taxon>Eukaryota</taxon>
        <taxon>Metazoa</taxon>
        <taxon>Ecdysozoa</taxon>
        <taxon>Arthropoda</taxon>
        <taxon>Chelicerata</taxon>
        <taxon>Arachnida</taxon>
        <taxon>Araneae</taxon>
        <taxon>Araneomorphae</taxon>
        <taxon>Entelegynae</taxon>
        <taxon>Araneoidea</taxon>
        <taxon>Nephilidae</taxon>
        <taxon>Trichonephila</taxon>
        <taxon>Trichonephila inaurata</taxon>
    </lineage>
</organism>
<evidence type="ECO:0000259" key="2">
    <source>
        <dbReference type="Pfam" id="PF04037"/>
    </source>
</evidence>
<dbReference type="InterPro" id="IPR052584">
    <property type="entry name" value="U2_snRNP_Complex_Component"/>
</dbReference>
<gene>
    <name evidence="3" type="ORF">TNIN_404041</name>
</gene>
<protein>
    <recommendedName>
        <fullName evidence="2">DUF382 domain-containing protein</fullName>
    </recommendedName>
</protein>
<dbReference type="Proteomes" id="UP000886998">
    <property type="component" value="Unassembled WGS sequence"/>
</dbReference>
<evidence type="ECO:0000313" key="3">
    <source>
        <dbReference type="EMBL" id="GFS38979.1"/>
    </source>
</evidence>
<dbReference type="PANTHER" id="PTHR12785">
    <property type="entry name" value="SPLICING FACTOR 3B"/>
    <property type="match status" value="1"/>
</dbReference>
<dbReference type="AlphaFoldDB" id="A0A8X6M9E3"/>
<evidence type="ECO:0000313" key="4">
    <source>
        <dbReference type="Proteomes" id="UP000886998"/>
    </source>
</evidence>
<proteinExistence type="predicted"/>
<comment type="caution">
    <text evidence="3">The sequence shown here is derived from an EMBL/GenBank/DDBJ whole genome shotgun (WGS) entry which is preliminary data.</text>
</comment>
<keyword evidence="4" id="KW-1185">Reference proteome</keyword>
<feature type="domain" description="DUF382" evidence="2">
    <location>
        <begin position="103"/>
        <end position="164"/>
    </location>
</feature>
<dbReference type="PANTHER" id="PTHR12785:SF6">
    <property type="entry name" value="SPLICING FACTOR 3B SUBUNIT 2"/>
    <property type="match status" value="1"/>
</dbReference>
<sequence length="165" mass="19789">MRLEKERWIGEEQMPHVQEEHKMSMKAEEQKCLQEVSAEDETYEEKEETAVDVIKDKAKEDLNLVILSKERVDLDDEIEEEILKLPKRKLKNLRRMTVTELQQKVNLKASSDIILMPQHWSFKRKYSQDKRGIGKLAWKLPDFLKRVGIMKVRQSLRKREDRKSR</sequence>
<feature type="region of interest" description="Disordered" evidence="1">
    <location>
        <begin position="1"/>
        <end position="27"/>
    </location>
</feature>
<dbReference type="InterPro" id="IPR007180">
    <property type="entry name" value="DUF382"/>
</dbReference>